<proteinExistence type="predicted"/>
<reference evidence="3" key="1">
    <citation type="journal article" date="2018" name="Proc. Natl. Acad. Sci. U.S.A.">
        <title>Linking secondary metabolites to gene clusters through genome sequencing of six diverse Aspergillus species.</title>
        <authorList>
            <person name="Kaerboelling I."/>
            <person name="Vesth T.C."/>
            <person name="Frisvad J.C."/>
            <person name="Nybo J.L."/>
            <person name="Theobald S."/>
            <person name="Kuo A."/>
            <person name="Bowyer P."/>
            <person name="Matsuda Y."/>
            <person name="Mondo S."/>
            <person name="Lyhne E.K."/>
            <person name="Kogle M.E."/>
            <person name="Clum A."/>
            <person name="Lipzen A."/>
            <person name="Salamov A."/>
            <person name="Ngan C.Y."/>
            <person name="Daum C."/>
            <person name="Chiniquy J."/>
            <person name="Barry K."/>
            <person name="LaButti K."/>
            <person name="Haridas S."/>
            <person name="Simmons B.A."/>
            <person name="Magnuson J.K."/>
            <person name="Mortensen U.H."/>
            <person name="Larsen T.O."/>
            <person name="Grigoriev I.V."/>
            <person name="Baker S.E."/>
            <person name="Andersen M.R."/>
        </authorList>
    </citation>
    <scope>NUCLEOTIDE SEQUENCE [LARGE SCALE GENOMIC DNA]</scope>
    <source>
        <strain evidence="3">IBT 16806</strain>
    </source>
</reference>
<keyword evidence="1" id="KW-0472">Membrane</keyword>
<comment type="caution">
    <text evidence="2">The sequence shown here is derived from an EMBL/GenBank/DDBJ whole genome shotgun (WGS) entry which is preliminary data.</text>
</comment>
<gene>
    <name evidence="2" type="ORF">P174DRAFT_202902</name>
</gene>
<keyword evidence="1" id="KW-1133">Transmembrane helix</keyword>
<evidence type="ECO:0000256" key="1">
    <source>
        <dbReference type="SAM" id="Phobius"/>
    </source>
</evidence>
<organism evidence="2 3">
    <name type="scientific">Aspergillus novofumigatus (strain IBT 16806)</name>
    <dbReference type="NCBI Taxonomy" id="1392255"/>
    <lineage>
        <taxon>Eukaryota</taxon>
        <taxon>Fungi</taxon>
        <taxon>Dikarya</taxon>
        <taxon>Ascomycota</taxon>
        <taxon>Pezizomycotina</taxon>
        <taxon>Eurotiomycetes</taxon>
        <taxon>Eurotiomycetidae</taxon>
        <taxon>Eurotiales</taxon>
        <taxon>Aspergillaceae</taxon>
        <taxon>Aspergillus</taxon>
        <taxon>Aspergillus subgen. Fumigati</taxon>
    </lineage>
</organism>
<dbReference type="Proteomes" id="UP000234474">
    <property type="component" value="Unassembled WGS sequence"/>
</dbReference>
<feature type="transmembrane region" description="Helical" evidence="1">
    <location>
        <begin position="53"/>
        <end position="71"/>
    </location>
</feature>
<evidence type="ECO:0000313" key="2">
    <source>
        <dbReference type="EMBL" id="PKX92542.1"/>
    </source>
</evidence>
<dbReference type="VEuPathDB" id="FungiDB:P174DRAFT_202902"/>
<accession>A0A2I1C4I7</accession>
<dbReference type="RefSeq" id="XP_024681137.1">
    <property type="nucleotide sequence ID" value="XM_024821322.1"/>
</dbReference>
<sequence length="156" mass="16781">MKLTLSSFSSSGLGDRLGGGGFDGLGVLGLLFLLLLSLLLLAEEGAEDAGPLARLRAALGLVLGLSGLLGLLNRSSLFLLGLLLSLNGLLGGLSNNRLGCKIIRIDPYLATRSNITYSASRAQPCSPRWQRWSPFQPWPQRPWLPEQQTSCHAQQR</sequence>
<feature type="transmembrane region" description="Helical" evidence="1">
    <location>
        <begin position="77"/>
        <end position="94"/>
    </location>
</feature>
<dbReference type="GeneID" id="36528648"/>
<name>A0A2I1C4I7_ASPN1</name>
<dbReference type="AlphaFoldDB" id="A0A2I1C4I7"/>
<protein>
    <submittedName>
        <fullName evidence="2">Uncharacterized protein</fullName>
    </submittedName>
</protein>
<keyword evidence="1" id="KW-0812">Transmembrane</keyword>
<keyword evidence="3" id="KW-1185">Reference proteome</keyword>
<feature type="transmembrane region" description="Helical" evidence="1">
    <location>
        <begin position="20"/>
        <end position="41"/>
    </location>
</feature>
<evidence type="ECO:0000313" key="3">
    <source>
        <dbReference type="Proteomes" id="UP000234474"/>
    </source>
</evidence>
<dbReference type="EMBL" id="MSZS01000005">
    <property type="protein sequence ID" value="PKX92542.1"/>
    <property type="molecule type" value="Genomic_DNA"/>
</dbReference>